<dbReference type="CDD" id="cd00397">
    <property type="entry name" value="DNA_BRE_C"/>
    <property type="match status" value="1"/>
</dbReference>
<organism evidence="5">
    <name type="scientific">Eunotogramma sp</name>
    <dbReference type="NCBI Taxonomy" id="2219035"/>
    <lineage>
        <taxon>Eukaryota</taxon>
        <taxon>Sar</taxon>
        <taxon>Stramenopiles</taxon>
        <taxon>Ochrophyta</taxon>
        <taxon>Bacillariophyta</taxon>
        <taxon>Mediophyceae</taxon>
        <taxon>Biddulphiophycidae</taxon>
        <taxon>Anaulales</taxon>
        <taxon>Anaulaceae</taxon>
        <taxon>Eunotogramma</taxon>
    </lineage>
</organism>
<evidence type="ECO:0000256" key="1">
    <source>
        <dbReference type="ARBA" id="ARBA00023125"/>
    </source>
</evidence>
<name>A0A2U9NP88_9STRA</name>
<dbReference type="GO" id="GO:0015074">
    <property type="term" value="P:DNA integration"/>
    <property type="evidence" value="ECO:0007669"/>
    <property type="project" value="InterPro"/>
</dbReference>
<geneLocation type="chloroplast" evidence="5"/>
<keyword evidence="2" id="KW-0233">DNA recombination</keyword>
<dbReference type="GO" id="GO:0003677">
    <property type="term" value="F:DNA binding"/>
    <property type="evidence" value="ECO:0007669"/>
    <property type="project" value="UniProtKB-KW"/>
</dbReference>
<keyword evidence="3" id="KW-0175">Coiled coil</keyword>
<feature type="coiled-coil region" evidence="3">
    <location>
        <begin position="19"/>
        <end position="53"/>
    </location>
</feature>
<feature type="domain" description="Tyr recombinase" evidence="4">
    <location>
        <begin position="64"/>
        <end position="231"/>
    </location>
</feature>
<sequence>MEIIGNDLRKGFIGLALRNEELLQSNDQLKEQLDDVLKELNAVKKKQEEKDARREKWAKRKRLPKRDPINSEIYNLLIKESEGPTYIATRTRIAICLLTVTGIRIGELLSLKVGQLETLVEEEWISIDRLKRGPANHKAFLTSEGKKIIKLRKRDFEFLFLMKDKDSYVFTSDRKPKITSHSFRIGYISQLWKDTKDIEFVRQTIGHRSLNSTSAYVTHMDDEERQNRILSIG</sequence>
<proteinExistence type="predicted"/>
<protein>
    <submittedName>
        <fullName evidence="5">Putative integrase/recombinase protein</fullName>
    </submittedName>
</protein>
<keyword evidence="5" id="KW-0150">Chloroplast</keyword>
<dbReference type="InterPro" id="IPR013762">
    <property type="entry name" value="Integrase-like_cat_sf"/>
</dbReference>
<dbReference type="PANTHER" id="PTHR30349">
    <property type="entry name" value="PHAGE INTEGRASE-RELATED"/>
    <property type="match status" value="1"/>
</dbReference>
<dbReference type="InterPro" id="IPR050090">
    <property type="entry name" value="Tyrosine_recombinase_XerCD"/>
</dbReference>
<evidence type="ECO:0000256" key="2">
    <source>
        <dbReference type="ARBA" id="ARBA00023172"/>
    </source>
</evidence>
<gene>
    <name evidence="5" type="primary">tyrC</name>
</gene>
<dbReference type="PANTHER" id="PTHR30349:SF41">
    <property type="entry name" value="INTEGRASE_RECOMBINASE PROTEIN MJ0367-RELATED"/>
    <property type="match status" value="1"/>
</dbReference>
<evidence type="ECO:0000313" key="5">
    <source>
        <dbReference type="EMBL" id="AWT38940.1"/>
    </source>
</evidence>
<evidence type="ECO:0000259" key="4">
    <source>
        <dbReference type="PROSITE" id="PS51898"/>
    </source>
</evidence>
<accession>A0A2U9NP88</accession>
<dbReference type="InterPro" id="IPR002104">
    <property type="entry name" value="Integrase_catalytic"/>
</dbReference>
<dbReference type="Gene3D" id="1.10.443.10">
    <property type="entry name" value="Intergrase catalytic core"/>
    <property type="match status" value="1"/>
</dbReference>
<dbReference type="Pfam" id="PF00589">
    <property type="entry name" value="Phage_integrase"/>
    <property type="match status" value="1"/>
</dbReference>
<dbReference type="EMBL" id="MG755797">
    <property type="protein sequence ID" value="AWT38940.1"/>
    <property type="molecule type" value="Genomic_DNA"/>
</dbReference>
<evidence type="ECO:0000256" key="3">
    <source>
        <dbReference type="SAM" id="Coils"/>
    </source>
</evidence>
<dbReference type="GO" id="GO:0006310">
    <property type="term" value="P:DNA recombination"/>
    <property type="evidence" value="ECO:0007669"/>
    <property type="project" value="UniProtKB-KW"/>
</dbReference>
<dbReference type="AlphaFoldDB" id="A0A2U9NP88"/>
<dbReference type="PROSITE" id="PS51898">
    <property type="entry name" value="TYR_RECOMBINASE"/>
    <property type="match status" value="1"/>
</dbReference>
<dbReference type="InterPro" id="IPR011010">
    <property type="entry name" value="DNA_brk_join_enz"/>
</dbReference>
<keyword evidence="5" id="KW-0934">Plastid</keyword>
<dbReference type="SUPFAM" id="SSF56349">
    <property type="entry name" value="DNA breaking-rejoining enzymes"/>
    <property type="match status" value="1"/>
</dbReference>
<keyword evidence="1" id="KW-0238">DNA-binding</keyword>
<reference evidence="5" key="1">
    <citation type="journal article" date="2018" name="Adv. Bot. Res.">
        <title>Evolution of the Plastid Genomes in Diatoms.</title>
        <authorList>
            <person name="Yu M."/>
            <person name="Ashworth M.P."/>
            <person name="Hajrah N.H."/>
            <person name="Khiyami M.A."/>
            <person name="Sabir M.J."/>
            <person name="Alhebshi A.M."/>
            <person name="Al-Malki A.L."/>
            <person name="Sabir J.S.M."/>
            <person name="Theriot E.C."/>
            <person name="Jansen R.K."/>
        </authorList>
    </citation>
    <scope>NUCLEOTIDE SEQUENCE</scope>
</reference>